<dbReference type="InterPro" id="IPR009003">
    <property type="entry name" value="Peptidase_S1_PA"/>
</dbReference>
<name>A0A7C8J8V9_ORBOL</name>
<accession>A0A7C8J8V9</accession>
<reference evidence="2 3" key="1">
    <citation type="submission" date="2019-06" db="EMBL/GenBank/DDBJ databases">
        <authorList>
            <person name="Palmer J.M."/>
        </authorList>
    </citation>
    <scope>NUCLEOTIDE SEQUENCE [LARGE SCALE GENOMIC DNA]</scope>
    <source>
        <strain evidence="2 3">TWF102</strain>
    </source>
</reference>
<feature type="coiled-coil region" evidence="1">
    <location>
        <begin position="129"/>
        <end position="177"/>
    </location>
</feature>
<evidence type="ECO:0000313" key="3">
    <source>
        <dbReference type="Proteomes" id="UP000475325"/>
    </source>
</evidence>
<dbReference type="SUPFAM" id="SSF50494">
    <property type="entry name" value="Trypsin-like serine proteases"/>
    <property type="match status" value="1"/>
</dbReference>
<dbReference type="AlphaFoldDB" id="A0A7C8J8V9"/>
<dbReference type="Proteomes" id="UP000475325">
    <property type="component" value="Unassembled WGS sequence"/>
</dbReference>
<proteinExistence type="predicted"/>
<keyword evidence="1" id="KW-0175">Coiled coil</keyword>
<protein>
    <recommendedName>
        <fullName evidence="4">Peptidase S1 domain-containing protein</fullName>
    </recommendedName>
</protein>
<sequence>MTEVMVPTDEPSKWVCRLIISYELEQHQDKRGSGTGFLVNMPHTNMYCIMTAGHNIVHAKLGLTSSILVTFPNKLKFEAYRNKNELFAAKEFMKAPALKSEEDSSYKDYGMIIVDRDRVKAEFEYSNVITDTRAEVELLKKKLEDINEKIENQKDEIETLQAESKEIEEDIESQQKSIQLQINQEFQKFDLYGCAFSCMFYTSDLAEREGSVYGHMENSKTQTKNISRFSLTLPTTLVYAKQTKPGVSGGPVFVTKGGSDIAVGIHNYHFRATRLTYSVLSEMVSWINDYKRLWQFEFMEPKPDPVKRKKIVPTKSGIYLHTTSGQNPNIVARPGGDANSRFQLIAVSGSKKVERKPGEVPAPEDDLRFAILPARPVQATQKRRKPEDPELHCFLKCTERGPATFSIASEPLTENEFCVTLTAPTATGTKTMITCIFPALESNVSMVIERKKRSAFQCSCISQDDEVNFHSINNGPCSLFLMSHVKD</sequence>
<comment type="caution">
    <text evidence="2">The sequence shown here is derived from an EMBL/GenBank/DDBJ whole genome shotgun (WGS) entry which is preliminary data.</text>
</comment>
<evidence type="ECO:0008006" key="4">
    <source>
        <dbReference type="Google" id="ProtNLM"/>
    </source>
</evidence>
<organism evidence="2 3">
    <name type="scientific">Orbilia oligospora</name>
    <name type="common">Nematode-trapping fungus</name>
    <name type="synonym">Arthrobotrys oligospora</name>
    <dbReference type="NCBI Taxonomy" id="2813651"/>
    <lineage>
        <taxon>Eukaryota</taxon>
        <taxon>Fungi</taxon>
        <taxon>Dikarya</taxon>
        <taxon>Ascomycota</taxon>
        <taxon>Pezizomycotina</taxon>
        <taxon>Orbiliomycetes</taxon>
        <taxon>Orbiliales</taxon>
        <taxon>Orbiliaceae</taxon>
        <taxon>Orbilia</taxon>
    </lineage>
</organism>
<dbReference type="EMBL" id="WIQW01000076">
    <property type="protein sequence ID" value="KAF3087605.1"/>
    <property type="molecule type" value="Genomic_DNA"/>
</dbReference>
<evidence type="ECO:0000256" key="1">
    <source>
        <dbReference type="SAM" id="Coils"/>
    </source>
</evidence>
<evidence type="ECO:0000313" key="2">
    <source>
        <dbReference type="EMBL" id="KAF3087605.1"/>
    </source>
</evidence>
<gene>
    <name evidence="2" type="ORF">TWF102_010443</name>
</gene>